<dbReference type="RefSeq" id="WP_144998622.1">
    <property type="nucleotide sequence ID" value="NZ_CP036281.1"/>
</dbReference>
<dbReference type="Proteomes" id="UP000317178">
    <property type="component" value="Chromosome"/>
</dbReference>
<dbReference type="InterPro" id="IPR027558">
    <property type="entry name" value="Pre_pil_HX9DG_C"/>
</dbReference>
<feature type="domain" description="DUF1559" evidence="2">
    <location>
        <begin position="56"/>
        <end position="291"/>
    </location>
</feature>
<dbReference type="PANTHER" id="PTHR30093">
    <property type="entry name" value="GENERAL SECRETION PATHWAY PROTEIN G"/>
    <property type="match status" value="1"/>
</dbReference>
<evidence type="ECO:0000256" key="1">
    <source>
        <dbReference type="SAM" id="Phobius"/>
    </source>
</evidence>
<dbReference type="PANTHER" id="PTHR30093:SF2">
    <property type="entry name" value="TYPE II SECRETION SYSTEM PROTEIN H"/>
    <property type="match status" value="1"/>
</dbReference>
<dbReference type="Pfam" id="PF07596">
    <property type="entry name" value="SBP_bac_10"/>
    <property type="match status" value="1"/>
</dbReference>
<keyword evidence="1" id="KW-1133">Transmembrane helix</keyword>
<dbReference type="Gene3D" id="3.30.700.10">
    <property type="entry name" value="Glycoprotein, Type 4 Pilin"/>
    <property type="match status" value="1"/>
</dbReference>
<evidence type="ECO:0000313" key="4">
    <source>
        <dbReference type="Proteomes" id="UP000317178"/>
    </source>
</evidence>
<evidence type="ECO:0000259" key="2">
    <source>
        <dbReference type="Pfam" id="PF07596"/>
    </source>
</evidence>
<keyword evidence="4" id="KW-1185">Reference proteome</keyword>
<keyword evidence="1" id="KW-0472">Membrane</keyword>
<keyword evidence="1" id="KW-0812">Transmembrane</keyword>
<dbReference type="AlphaFoldDB" id="A0A518CTB6"/>
<protein>
    <recommendedName>
        <fullName evidence="2">DUF1559 domain-containing protein</fullName>
    </recommendedName>
</protein>
<name>A0A518CTB6_9PLAN</name>
<evidence type="ECO:0000313" key="3">
    <source>
        <dbReference type="EMBL" id="QDU82424.1"/>
    </source>
</evidence>
<dbReference type="KEGG" id="plon:Pla110_41800"/>
<dbReference type="InterPro" id="IPR011453">
    <property type="entry name" value="DUF1559"/>
</dbReference>
<dbReference type="OrthoDB" id="255848at2"/>
<dbReference type="EMBL" id="CP036281">
    <property type="protein sequence ID" value="QDU82424.1"/>
    <property type="molecule type" value="Genomic_DNA"/>
</dbReference>
<dbReference type="SUPFAM" id="SSF54523">
    <property type="entry name" value="Pili subunits"/>
    <property type="match status" value="1"/>
</dbReference>
<reference evidence="3 4" key="1">
    <citation type="submission" date="2019-02" db="EMBL/GenBank/DDBJ databases">
        <title>Deep-cultivation of Planctomycetes and their phenomic and genomic characterization uncovers novel biology.</title>
        <authorList>
            <person name="Wiegand S."/>
            <person name="Jogler M."/>
            <person name="Boedeker C."/>
            <person name="Pinto D."/>
            <person name="Vollmers J."/>
            <person name="Rivas-Marin E."/>
            <person name="Kohn T."/>
            <person name="Peeters S.H."/>
            <person name="Heuer A."/>
            <person name="Rast P."/>
            <person name="Oberbeckmann S."/>
            <person name="Bunk B."/>
            <person name="Jeske O."/>
            <person name="Meyerdierks A."/>
            <person name="Storesund J.E."/>
            <person name="Kallscheuer N."/>
            <person name="Luecker S."/>
            <person name="Lage O.M."/>
            <person name="Pohl T."/>
            <person name="Merkel B.J."/>
            <person name="Hornburger P."/>
            <person name="Mueller R.-W."/>
            <person name="Bruemmer F."/>
            <person name="Labrenz M."/>
            <person name="Spormann A.M."/>
            <person name="Op den Camp H."/>
            <person name="Overmann J."/>
            <person name="Amann R."/>
            <person name="Jetten M.S.M."/>
            <person name="Mascher T."/>
            <person name="Medema M.H."/>
            <person name="Devos D.P."/>
            <person name="Kaster A.-K."/>
            <person name="Ovreas L."/>
            <person name="Rohde M."/>
            <person name="Galperin M.Y."/>
            <person name="Jogler C."/>
        </authorList>
    </citation>
    <scope>NUCLEOTIDE SEQUENCE [LARGE SCALE GENOMIC DNA]</scope>
    <source>
        <strain evidence="3 4">Pla110</strain>
    </source>
</reference>
<organism evidence="3 4">
    <name type="scientific">Polystyrenella longa</name>
    <dbReference type="NCBI Taxonomy" id="2528007"/>
    <lineage>
        <taxon>Bacteria</taxon>
        <taxon>Pseudomonadati</taxon>
        <taxon>Planctomycetota</taxon>
        <taxon>Planctomycetia</taxon>
        <taxon>Planctomycetales</taxon>
        <taxon>Planctomycetaceae</taxon>
        <taxon>Polystyrenella</taxon>
    </lineage>
</organism>
<sequence>MDDRSFRQRLQICWLKCDNASISRTRCRRAFTVLELITVIAIVTVLLALLLPSLGSARESARRIQCQNQLRQLGTALQGYHELNRSLPPGFQWEETEQSAYGWSVPLLSFMELRAVYEQIHSDRLLSDPQNVNARFCSVATFLCPSDITNKTFMLYEEDEESTSESPTPLFELPTTNYLGVFGTIEADDGYPVPKGDGAFLDTKAVRFVEFRRGLSNTIIIGERTMATVPSTWLGVDARGEDAVCRLVGSAMTSPNCVDCDECEFTSRHPGGVNFLWGDGHVEMVSENIDQALYRSLSKRQDDTYSSIHASTLED</sequence>
<proteinExistence type="predicted"/>
<accession>A0A518CTB6</accession>
<feature type="transmembrane region" description="Helical" evidence="1">
    <location>
        <begin position="33"/>
        <end position="55"/>
    </location>
</feature>
<dbReference type="InterPro" id="IPR045584">
    <property type="entry name" value="Pilin-like"/>
</dbReference>
<gene>
    <name evidence="3" type="ORF">Pla110_41800</name>
</gene>
<dbReference type="NCBIfam" id="TIGR04294">
    <property type="entry name" value="pre_pil_HX9DG"/>
    <property type="match status" value="1"/>
</dbReference>